<dbReference type="OrthoDB" id="3946796at2759"/>
<evidence type="ECO:0000313" key="2">
    <source>
        <dbReference type="EMBL" id="QSZ32991.1"/>
    </source>
</evidence>
<feature type="compositionally biased region" description="Basic and acidic residues" evidence="1">
    <location>
        <begin position="697"/>
        <end position="719"/>
    </location>
</feature>
<protein>
    <submittedName>
        <fullName evidence="2">Uncharacterized protein</fullName>
    </submittedName>
</protein>
<accession>A0A8A3PD41</accession>
<feature type="region of interest" description="Disordered" evidence="1">
    <location>
        <begin position="457"/>
        <end position="682"/>
    </location>
</feature>
<feature type="compositionally biased region" description="Basic and acidic residues" evidence="1">
    <location>
        <begin position="558"/>
        <end position="574"/>
    </location>
</feature>
<evidence type="ECO:0000256" key="1">
    <source>
        <dbReference type="SAM" id="MobiDB-lite"/>
    </source>
</evidence>
<feature type="region of interest" description="Disordered" evidence="1">
    <location>
        <begin position="697"/>
        <end position="758"/>
    </location>
</feature>
<dbReference type="AlphaFoldDB" id="A0A8A3PD41"/>
<gene>
    <name evidence="2" type="ORF">DSL72_002575</name>
</gene>
<feature type="compositionally biased region" description="Basic and acidic residues" evidence="1">
    <location>
        <begin position="503"/>
        <end position="521"/>
    </location>
</feature>
<keyword evidence="3" id="KW-1185">Reference proteome</keyword>
<dbReference type="EMBL" id="CP063407">
    <property type="protein sequence ID" value="QSZ32991.1"/>
    <property type="molecule type" value="Genomic_DNA"/>
</dbReference>
<organism evidence="2 3">
    <name type="scientific">Monilinia vaccinii-corymbosi</name>
    <dbReference type="NCBI Taxonomy" id="61207"/>
    <lineage>
        <taxon>Eukaryota</taxon>
        <taxon>Fungi</taxon>
        <taxon>Dikarya</taxon>
        <taxon>Ascomycota</taxon>
        <taxon>Pezizomycotina</taxon>
        <taxon>Leotiomycetes</taxon>
        <taxon>Helotiales</taxon>
        <taxon>Sclerotiniaceae</taxon>
        <taxon>Monilinia</taxon>
    </lineage>
</organism>
<dbReference type="Proteomes" id="UP000672032">
    <property type="component" value="Chromosome 3"/>
</dbReference>
<reference evidence="2" key="1">
    <citation type="submission" date="2020-10" db="EMBL/GenBank/DDBJ databases">
        <title>Genome Sequence of Monilinia vaccinii-corymbosi Sheds Light on Mummy Berry Disease Infection of Blueberry and Mating Type.</title>
        <authorList>
            <person name="Yow A.G."/>
            <person name="Zhang Y."/>
            <person name="Bansal K."/>
            <person name="Eacker S.M."/>
            <person name="Sullivan S."/>
            <person name="Liachko I."/>
            <person name="Cubeta M.A."/>
            <person name="Rollins J.A."/>
            <person name="Ashrafi H."/>
        </authorList>
    </citation>
    <scope>NUCLEOTIDE SEQUENCE</scope>
    <source>
        <strain evidence="2">RL-1</strain>
    </source>
</reference>
<evidence type="ECO:0000313" key="3">
    <source>
        <dbReference type="Proteomes" id="UP000672032"/>
    </source>
</evidence>
<feature type="compositionally biased region" description="Low complexity" evidence="1">
    <location>
        <begin position="475"/>
        <end position="495"/>
    </location>
</feature>
<sequence>MARATRSAKINIAEDNMASIAAQIPLPLTPASKVLAPSNAAGLNTMAAHGSEETDITQHLKNLKAAYRSALGITKKSKKHNKNRIKGKQELAGELDHTKATIQEVEMVEGTAGHSKSVEATPKTVTVPRIITGPPTGRSAISMLNSGPPRIRTDQLISVQPRSVMEPLIFSQQLPLGRTTRGQFARQQAGQYDEGVSFPRAADIGDVFWKPLNHLWKSPQPSGCRSSLLFDSHFPLEAGRFNTLRREYNTNPSHALAMKNSTNIETKDVESPTLEKVLPISMENYRPAGSAIFPFARQVKTLEEIERAERVEKSANPAHYSSQAEFEEDSFVDIIMSRSPAKPAPRIEDSLEELDNLEDALDALDEAALAEKFVTSSTKSVNIPTEASPDRELRGSPRRGFIEELPATGLRVRAGGTALGSPQRPKSIYATMRVKPTAAKELTLKKAKSMSFENVRPIASPEKQTTVSPSKVPRPTSLLPPKSPVKSTKPTTKASFELPGEAIAKRLKEQRDARIAQRESSETTVVRTTPGRVKSTKPPTKSFQFELPGEAYSRRKREAHEARLRAQEEEDRKRREFKARPISKSVASRTLPRDTAASRARQSKVSGESSQDSNSPGIGKRGSLVGAHRPSILDIQKVNVIGSSPRTKAPPAPLTRKASSHPHGPRLAMQRTVSDSDHELQRQRAKEIYTRDALHTADIEKGKKEREAAAKRSREEAAEKGLQASREWAERQKAKKAAEGVSDKDADHVTSPATKHFL</sequence>
<proteinExistence type="predicted"/>
<name>A0A8A3PD41_9HELO</name>
<feature type="compositionally biased region" description="Basic and acidic residues" evidence="1">
    <location>
        <begin position="727"/>
        <end position="748"/>
    </location>
</feature>
<feature type="compositionally biased region" description="Polar residues" evidence="1">
    <location>
        <begin position="603"/>
        <end position="616"/>
    </location>
</feature>